<feature type="region of interest" description="Disordered" evidence="1">
    <location>
        <begin position="79"/>
        <end position="101"/>
    </location>
</feature>
<reference evidence="2 3" key="1">
    <citation type="journal article" date="2023" name="Plants (Basel)">
        <title>Bridging the Gap: Combining Genomics and Transcriptomics Approaches to Understand Stylosanthes scabra, an Orphan Legume from the Brazilian Caatinga.</title>
        <authorList>
            <person name="Ferreira-Neto J.R.C."/>
            <person name="da Silva M.D."/>
            <person name="Binneck E."/>
            <person name="de Melo N.F."/>
            <person name="da Silva R.H."/>
            <person name="de Melo A.L.T.M."/>
            <person name="Pandolfi V."/>
            <person name="Bustamante F.O."/>
            <person name="Brasileiro-Vidal A.C."/>
            <person name="Benko-Iseppon A.M."/>
        </authorList>
    </citation>
    <scope>NUCLEOTIDE SEQUENCE [LARGE SCALE GENOMIC DNA]</scope>
    <source>
        <tissue evidence="2">Leaves</tissue>
    </source>
</reference>
<protein>
    <submittedName>
        <fullName evidence="2">Uncharacterized protein</fullName>
    </submittedName>
</protein>
<dbReference type="EMBL" id="JASCZI010063928">
    <property type="protein sequence ID" value="MED6141498.1"/>
    <property type="molecule type" value="Genomic_DNA"/>
</dbReference>
<evidence type="ECO:0000256" key="1">
    <source>
        <dbReference type="SAM" id="MobiDB-lite"/>
    </source>
</evidence>
<evidence type="ECO:0000313" key="2">
    <source>
        <dbReference type="EMBL" id="MED6141498.1"/>
    </source>
</evidence>
<proteinExistence type="predicted"/>
<sequence>MVKYSRGAATTSLGHAHLWTRILESLDFDLTRERVIEPSKVNAFVRKNINQMRRNLLGPADEGGNDEDEVMEDVPPIFEAGTSSQVPTEAEAPPQLQPDDRSKTFLFLFLKHKSDSGK</sequence>
<name>A0ABU6T0I9_9FABA</name>
<accession>A0ABU6T0I9</accession>
<organism evidence="2 3">
    <name type="scientific">Stylosanthes scabra</name>
    <dbReference type="NCBI Taxonomy" id="79078"/>
    <lineage>
        <taxon>Eukaryota</taxon>
        <taxon>Viridiplantae</taxon>
        <taxon>Streptophyta</taxon>
        <taxon>Embryophyta</taxon>
        <taxon>Tracheophyta</taxon>
        <taxon>Spermatophyta</taxon>
        <taxon>Magnoliopsida</taxon>
        <taxon>eudicotyledons</taxon>
        <taxon>Gunneridae</taxon>
        <taxon>Pentapetalae</taxon>
        <taxon>rosids</taxon>
        <taxon>fabids</taxon>
        <taxon>Fabales</taxon>
        <taxon>Fabaceae</taxon>
        <taxon>Papilionoideae</taxon>
        <taxon>50 kb inversion clade</taxon>
        <taxon>dalbergioids sensu lato</taxon>
        <taxon>Dalbergieae</taxon>
        <taxon>Pterocarpus clade</taxon>
        <taxon>Stylosanthes</taxon>
    </lineage>
</organism>
<evidence type="ECO:0000313" key="3">
    <source>
        <dbReference type="Proteomes" id="UP001341840"/>
    </source>
</evidence>
<keyword evidence="3" id="KW-1185">Reference proteome</keyword>
<comment type="caution">
    <text evidence="2">The sequence shown here is derived from an EMBL/GenBank/DDBJ whole genome shotgun (WGS) entry which is preliminary data.</text>
</comment>
<dbReference type="Proteomes" id="UP001341840">
    <property type="component" value="Unassembled WGS sequence"/>
</dbReference>
<gene>
    <name evidence="2" type="ORF">PIB30_104065</name>
</gene>